<comment type="similarity">
    <text evidence="2">Belongs to the Ca(2+):cation antiporter (CaCA) (TC 2.A.19) family.</text>
</comment>
<keyword evidence="6" id="KW-0472">Membrane</keyword>
<feature type="signal peptide" evidence="7">
    <location>
        <begin position="1"/>
        <end position="16"/>
    </location>
</feature>
<dbReference type="EMBL" id="JABWAD010000037">
    <property type="protein sequence ID" value="KAF6069525.1"/>
    <property type="molecule type" value="Genomic_DNA"/>
</dbReference>
<evidence type="ECO:0000256" key="3">
    <source>
        <dbReference type="ARBA" id="ARBA00022448"/>
    </source>
</evidence>
<evidence type="ECO:0000256" key="1">
    <source>
        <dbReference type="ARBA" id="ARBA00004141"/>
    </source>
</evidence>
<dbReference type="PANTHER" id="PTHR12266">
    <property type="entry name" value="NA+/CA2+ K+ INDEPENDENT EXCHANGER"/>
    <property type="match status" value="1"/>
</dbReference>
<evidence type="ECO:0000259" key="8">
    <source>
        <dbReference type="Pfam" id="PF01699"/>
    </source>
</evidence>
<proteinExistence type="inferred from homology"/>
<evidence type="ECO:0000256" key="6">
    <source>
        <dbReference type="ARBA" id="ARBA00023136"/>
    </source>
</evidence>
<dbReference type="InterPro" id="IPR044880">
    <property type="entry name" value="NCX_ion-bd_dom_sf"/>
</dbReference>
<evidence type="ECO:0000256" key="5">
    <source>
        <dbReference type="ARBA" id="ARBA00022989"/>
    </source>
</evidence>
<organism evidence="9 10">
    <name type="scientific">Candida albicans</name>
    <name type="common">Yeast</name>
    <dbReference type="NCBI Taxonomy" id="5476"/>
    <lineage>
        <taxon>Eukaryota</taxon>
        <taxon>Fungi</taxon>
        <taxon>Dikarya</taxon>
        <taxon>Ascomycota</taxon>
        <taxon>Saccharomycotina</taxon>
        <taxon>Pichiomycetes</taxon>
        <taxon>Debaryomycetaceae</taxon>
        <taxon>Candida/Lodderomyces clade</taxon>
        <taxon>Candida</taxon>
    </lineage>
</organism>
<dbReference type="InterPro" id="IPR004837">
    <property type="entry name" value="NaCa_Exmemb"/>
</dbReference>
<keyword evidence="7" id="KW-0732">Signal</keyword>
<gene>
    <name evidence="9" type="ORF">FOB64_003167</name>
</gene>
<dbReference type="InterPro" id="IPR051359">
    <property type="entry name" value="CaCA_antiporter"/>
</dbReference>
<dbReference type="PANTHER" id="PTHR12266:SF0">
    <property type="entry name" value="MITOCHONDRIAL SODIUM_CALCIUM EXCHANGER PROTEIN"/>
    <property type="match status" value="1"/>
</dbReference>
<evidence type="ECO:0000256" key="2">
    <source>
        <dbReference type="ARBA" id="ARBA00008170"/>
    </source>
</evidence>
<comment type="subcellular location">
    <subcellularLocation>
        <location evidence="1">Membrane</location>
        <topology evidence="1">Multi-pass membrane protein</topology>
    </subcellularLocation>
</comment>
<comment type="caution">
    <text evidence="9">The sequence shown here is derived from an EMBL/GenBank/DDBJ whole genome shotgun (WGS) entry which is preliminary data.</text>
</comment>
<feature type="domain" description="Sodium/calcium exchanger membrane region" evidence="8">
    <location>
        <begin position="3"/>
        <end position="70"/>
    </location>
</feature>
<protein>
    <submittedName>
        <fullName evidence="9">Sodium/calcium exchanger family protein</fullName>
    </submittedName>
</protein>
<keyword evidence="4" id="KW-0812">Transmembrane</keyword>
<dbReference type="GO" id="GO:0006874">
    <property type="term" value="P:intracellular calcium ion homeostasis"/>
    <property type="evidence" value="ECO:0007669"/>
    <property type="project" value="TreeGrafter"/>
</dbReference>
<reference evidence="9 10" key="1">
    <citation type="submission" date="2020-03" db="EMBL/GenBank/DDBJ databases">
        <title>FDA dAtabase for Regulatory Grade micrObial Sequences (FDA-ARGOS): Supporting development and validation of Infectious Disease Dx tests.</title>
        <authorList>
            <person name="Campos J."/>
            <person name="Goldberg B."/>
            <person name="Tallon L."/>
            <person name="Sadzewicz L."/>
            <person name="Vavikolanu K."/>
            <person name="Mehta A."/>
            <person name="Aluvathingal J."/>
            <person name="Nadendla S."/>
            <person name="Nandy P."/>
            <person name="Geyer C."/>
            <person name="Yan Y."/>
            <person name="Sichtig H."/>
        </authorList>
    </citation>
    <scope>NUCLEOTIDE SEQUENCE [LARGE SCALE GENOMIC DNA]</scope>
    <source>
        <strain evidence="9 10">FDAARGOS_656</strain>
    </source>
</reference>
<dbReference type="GO" id="GO:0016020">
    <property type="term" value="C:membrane"/>
    <property type="evidence" value="ECO:0007669"/>
    <property type="project" value="UniProtKB-SubCell"/>
</dbReference>
<dbReference type="AlphaFoldDB" id="A0A8H6F323"/>
<accession>A0A8H6F323</accession>
<keyword evidence="3" id="KW-0813">Transport</keyword>
<feature type="chain" id="PRO_5034380144" evidence="7">
    <location>
        <begin position="17"/>
        <end position="70"/>
    </location>
</feature>
<dbReference type="Proteomes" id="UP000536275">
    <property type="component" value="Unassembled WGS sequence"/>
</dbReference>
<dbReference type="Gene3D" id="1.20.1420.30">
    <property type="entry name" value="NCX, central ion-binding region"/>
    <property type="match status" value="1"/>
</dbReference>
<dbReference type="Pfam" id="PF01699">
    <property type="entry name" value="Na_Ca_ex"/>
    <property type="match status" value="1"/>
</dbReference>
<dbReference type="GO" id="GO:0008324">
    <property type="term" value="F:monoatomic cation transmembrane transporter activity"/>
    <property type="evidence" value="ECO:0007669"/>
    <property type="project" value="TreeGrafter"/>
</dbReference>
<evidence type="ECO:0000313" key="9">
    <source>
        <dbReference type="EMBL" id="KAF6069525.1"/>
    </source>
</evidence>
<evidence type="ECO:0000256" key="4">
    <source>
        <dbReference type="ARBA" id="ARBA00022692"/>
    </source>
</evidence>
<evidence type="ECO:0000256" key="7">
    <source>
        <dbReference type="SAM" id="SignalP"/>
    </source>
</evidence>
<sequence>MTICLILCFISVGITASEYLCPNLYTISQFLKLPDTLAGLTLLAFGNSSPDVFGTYHAIGSNSLNLAIAN</sequence>
<name>A0A8H6F323_CANAX</name>
<evidence type="ECO:0000313" key="10">
    <source>
        <dbReference type="Proteomes" id="UP000536275"/>
    </source>
</evidence>
<keyword evidence="5" id="KW-1133">Transmembrane helix</keyword>